<dbReference type="Proteomes" id="UP000748025">
    <property type="component" value="Unassembled WGS sequence"/>
</dbReference>
<dbReference type="OrthoDB" id="4021778at2759"/>
<evidence type="ECO:0000256" key="1">
    <source>
        <dbReference type="SAM" id="Phobius"/>
    </source>
</evidence>
<gene>
    <name evidence="2" type="ORF">E4U43_001498</name>
</gene>
<dbReference type="AlphaFoldDB" id="A0A9P7N8E8"/>
<feature type="transmembrane region" description="Helical" evidence="1">
    <location>
        <begin position="412"/>
        <end position="432"/>
    </location>
</feature>
<name>A0A9P7N8E8_9HYPO</name>
<dbReference type="EMBL" id="SRPW01001493">
    <property type="protein sequence ID" value="KAG6000803.1"/>
    <property type="molecule type" value="Genomic_DNA"/>
</dbReference>
<sequence>MAAPTSSSSFPPLHSIPPALRPLVRAYLLGYASAVLPRLLTLVLQHLSHRKRTPQDYAPPPSPQHRDDKNLSASCKHVLKTALHPCRFPTFCAALVGGSTLLQIPLHKIITRAANRLGSTWQRRLTRSLASFIAAWLSLQLLQAKEAPPPRRRAASATATATARHGRVDPLKGRQKLAGRTIDLTLFAATQAVDVVVGELWARHKWRRQAAGTWTKAETLISAMTDPVSFVASSALIMWAWCYAPSRLPRAYNKWITSAAQVDIRLIEALRRCRNGDICYAKDTGQAPLLGTMCTEYNLPYEWGDPAKSIPFPCDIVHMGRGPSCEYHAWRRFWLSWTWAMYTYLPLTLALQLRKPSSSHHDTVKRIKAALLSACRSSAFLGTYIALFYYGVCLGRTRLGPRLLGKDPEARQRLDSGYCVGAGCFLCGWSVLIETARRRRDMALFVAPRAMATLLPRRYPLEMQWRETLAFAASTAVVFTCAMEKPNRVRGMLGGLLSVTMRGGLPVL</sequence>
<comment type="caution">
    <text evidence="2">The sequence shown here is derived from an EMBL/GenBank/DDBJ whole genome shotgun (WGS) entry which is preliminary data.</text>
</comment>
<evidence type="ECO:0000313" key="2">
    <source>
        <dbReference type="EMBL" id="KAG6000803.1"/>
    </source>
</evidence>
<evidence type="ECO:0000313" key="3">
    <source>
        <dbReference type="Proteomes" id="UP000748025"/>
    </source>
</evidence>
<feature type="transmembrane region" description="Helical" evidence="1">
    <location>
        <begin position="371"/>
        <end position="392"/>
    </location>
</feature>
<protein>
    <recommendedName>
        <fullName evidence="4">Integral membrane protein</fullName>
    </recommendedName>
</protein>
<feature type="transmembrane region" description="Helical" evidence="1">
    <location>
        <begin position="333"/>
        <end position="351"/>
    </location>
</feature>
<dbReference type="InterPro" id="IPR026749">
    <property type="entry name" value="Tmem135"/>
</dbReference>
<keyword evidence="3" id="KW-1185">Reference proteome</keyword>
<proteinExistence type="predicted"/>
<keyword evidence="1" id="KW-1133">Transmembrane helix</keyword>
<dbReference type="PANTHER" id="PTHR12459:SF15">
    <property type="entry name" value="TRANSMEMBRANE PROTEIN 135"/>
    <property type="match status" value="1"/>
</dbReference>
<keyword evidence="1" id="KW-0472">Membrane</keyword>
<accession>A0A9P7N8E8</accession>
<evidence type="ECO:0008006" key="4">
    <source>
        <dbReference type="Google" id="ProtNLM"/>
    </source>
</evidence>
<reference evidence="2" key="1">
    <citation type="journal article" date="2020" name="bioRxiv">
        <title>Whole genome comparisons of ergot fungi reveals the divergence and evolution of species within the genus Claviceps are the result of varying mechanisms driving genome evolution and host range expansion.</title>
        <authorList>
            <person name="Wyka S.A."/>
            <person name="Mondo S.J."/>
            <person name="Liu M."/>
            <person name="Dettman J."/>
            <person name="Nalam V."/>
            <person name="Broders K.D."/>
        </authorList>
    </citation>
    <scope>NUCLEOTIDE SEQUENCE</scope>
    <source>
        <strain evidence="2">CCC 602</strain>
    </source>
</reference>
<keyword evidence="1" id="KW-0812">Transmembrane</keyword>
<organism evidence="2 3">
    <name type="scientific">Claviceps pusilla</name>
    <dbReference type="NCBI Taxonomy" id="123648"/>
    <lineage>
        <taxon>Eukaryota</taxon>
        <taxon>Fungi</taxon>
        <taxon>Dikarya</taxon>
        <taxon>Ascomycota</taxon>
        <taxon>Pezizomycotina</taxon>
        <taxon>Sordariomycetes</taxon>
        <taxon>Hypocreomycetidae</taxon>
        <taxon>Hypocreales</taxon>
        <taxon>Clavicipitaceae</taxon>
        <taxon>Claviceps</taxon>
    </lineage>
</organism>
<dbReference type="PANTHER" id="PTHR12459">
    <property type="entry name" value="TRANSMEMBRANE PROTEIN 135-RELATED"/>
    <property type="match status" value="1"/>
</dbReference>